<organism evidence="3">
    <name type="scientific">Angiostrongylus costaricensis</name>
    <name type="common">Nematode worm</name>
    <dbReference type="NCBI Taxonomy" id="334426"/>
    <lineage>
        <taxon>Eukaryota</taxon>
        <taxon>Metazoa</taxon>
        <taxon>Ecdysozoa</taxon>
        <taxon>Nematoda</taxon>
        <taxon>Chromadorea</taxon>
        <taxon>Rhabditida</taxon>
        <taxon>Rhabditina</taxon>
        <taxon>Rhabditomorpha</taxon>
        <taxon>Strongyloidea</taxon>
        <taxon>Metastrongylidae</taxon>
        <taxon>Angiostrongylus</taxon>
    </lineage>
</organism>
<evidence type="ECO:0000313" key="2">
    <source>
        <dbReference type="Proteomes" id="UP000267027"/>
    </source>
</evidence>
<reference evidence="3" key="1">
    <citation type="submission" date="2017-02" db="UniProtKB">
        <authorList>
            <consortium name="WormBaseParasite"/>
        </authorList>
    </citation>
    <scope>IDENTIFICATION</scope>
</reference>
<dbReference type="OrthoDB" id="5792673at2759"/>
<accession>A0A0R3PJU2</accession>
<sequence>MLSKPVLIHISSIVNVRLAKLLIVRVNRCSFPQSRNESADASNSSAVACSDKQLFSGVINGGKWVASSRIGQSDEVISYPSCLHDQVFYQGLGCKCAGIVGADRHCNPLRFKRSK</sequence>
<dbReference type="Proteomes" id="UP000267027">
    <property type="component" value="Unassembled WGS sequence"/>
</dbReference>
<dbReference type="AlphaFoldDB" id="A0A0R3PJU2"/>
<name>A0A0R3PJU2_ANGCS</name>
<proteinExistence type="predicted"/>
<gene>
    <name evidence="1" type="ORF">ACOC_LOCUS4773</name>
</gene>
<dbReference type="EMBL" id="UYYA01003829">
    <property type="protein sequence ID" value="VDM56358.1"/>
    <property type="molecule type" value="Genomic_DNA"/>
</dbReference>
<keyword evidence="2" id="KW-1185">Reference proteome</keyword>
<protein>
    <submittedName>
        <fullName evidence="1 3">Uncharacterized protein</fullName>
    </submittedName>
</protein>
<evidence type="ECO:0000313" key="1">
    <source>
        <dbReference type="EMBL" id="VDM56358.1"/>
    </source>
</evidence>
<reference evidence="1 2" key="2">
    <citation type="submission" date="2018-11" db="EMBL/GenBank/DDBJ databases">
        <authorList>
            <consortium name="Pathogen Informatics"/>
        </authorList>
    </citation>
    <scope>NUCLEOTIDE SEQUENCE [LARGE SCALE GENOMIC DNA]</scope>
    <source>
        <strain evidence="1 2">Costa Rica</strain>
    </source>
</reference>
<evidence type="ECO:0000313" key="3">
    <source>
        <dbReference type="WBParaSite" id="ACOC_0000477201-mRNA-1"/>
    </source>
</evidence>
<dbReference type="WBParaSite" id="ACOC_0000477201-mRNA-1">
    <property type="protein sequence ID" value="ACOC_0000477201-mRNA-1"/>
    <property type="gene ID" value="ACOC_0000477201"/>
</dbReference>